<dbReference type="Pfam" id="PF16862">
    <property type="entry name" value="Glyco_hydro_79C"/>
    <property type="match status" value="1"/>
</dbReference>
<dbReference type="HOGENOM" id="CLU_022148_2_0_1"/>
<keyword evidence="3" id="KW-1185">Reference proteome</keyword>
<dbReference type="InParanoid" id="W4KCZ2"/>
<proteinExistence type="predicted"/>
<dbReference type="PANTHER" id="PTHR36183:SF2">
    <property type="entry name" value="BETA-GLUCURONIDASE C-TERMINAL DOMAIN-CONTAINING PROTEIN"/>
    <property type="match status" value="1"/>
</dbReference>
<dbReference type="eggNOG" id="ENOG502QW09">
    <property type="taxonomic scope" value="Eukaryota"/>
</dbReference>
<dbReference type="SUPFAM" id="SSF51445">
    <property type="entry name" value="(Trans)glycosidases"/>
    <property type="match status" value="1"/>
</dbReference>
<evidence type="ECO:0000259" key="1">
    <source>
        <dbReference type="Pfam" id="PF16862"/>
    </source>
</evidence>
<name>W4KCZ2_HETIT</name>
<dbReference type="InterPro" id="IPR017853">
    <property type="entry name" value="GH"/>
</dbReference>
<dbReference type="KEGG" id="hir:HETIRDRAFT_38551"/>
<dbReference type="AlphaFoldDB" id="W4KCZ2"/>
<feature type="domain" description="Beta-glucuronidase C-terminal" evidence="1">
    <location>
        <begin position="430"/>
        <end position="529"/>
    </location>
</feature>
<dbReference type="RefSeq" id="XP_009544625.1">
    <property type="nucleotide sequence ID" value="XM_009546330.1"/>
</dbReference>
<keyword evidence="2" id="KW-0378">Hydrolase</keyword>
<evidence type="ECO:0000313" key="2">
    <source>
        <dbReference type="EMBL" id="ETW82936.1"/>
    </source>
</evidence>
<dbReference type="Proteomes" id="UP000030671">
    <property type="component" value="Unassembled WGS sequence"/>
</dbReference>
<protein>
    <submittedName>
        <fullName evidence="2">Glycoside hydrolase family 79 protein</fullName>
    </submittedName>
</protein>
<dbReference type="EMBL" id="KI925457">
    <property type="protein sequence ID" value="ETW82936.1"/>
    <property type="molecule type" value="Genomic_DNA"/>
</dbReference>
<dbReference type="Gene3D" id="3.20.20.80">
    <property type="entry name" value="Glycosidases"/>
    <property type="match status" value="1"/>
</dbReference>
<dbReference type="InterPro" id="IPR031728">
    <property type="entry name" value="GlcAase_C"/>
</dbReference>
<dbReference type="PANTHER" id="PTHR36183">
    <property type="entry name" value="BETA-GLUCURONIDASE"/>
    <property type="match status" value="1"/>
</dbReference>
<dbReference type="OrthoDB" id="2796951at2759"/>
<accession>W4KCZ2</accession>
<reference evidence="2 3" key="1">
    <citation type="journal article" date="2012" name="New Phytol.">
        <title>Insight into trade-off between wood decay and parasitism from the genome of a fungal forest pathogen.</title>
        <authorList>
            <person name="Olson A."/>
            <person name="Aerts A."/>
            <person name="Asiegbu F."/>
            <person name="Belbahri L."/>
            <person name="Bouzid O."/>
            <person name="Broberg A."/>
            <person name="Canback B."/>
            <person name="Coutinho P.M."/>
            <person name="Cullen D."/>
            <person name="Dalman K."/>
            <person name="Deflorio G."/>
            <person name="van Diepen L.T."/>
            <person name="Dunand C."/>
            <person name="Duplessis S."/>
            <person name="Durling M."/>
            <person name="Gonthier P."/>
            <person name="Grimwood J."/>
            <person name="Fossdal C.G."/>
            <person name="Hansson D."/>
            <person name="Henrissat B."/>
            <person name="Hietala A."/>
            <person name="Himmelstrand K."/>
            <person name="Hoffmeister D."/>
            <person name="Hogberg N."/>
            <person name="James T.Y."/>
            <person name="Karlsson M."/>
            <person name="Kohler A."/>
            <person name="Kues U."/>
            <person name="Lee Y.H."/>
            <person name="Lin Y.C."/>
            <person name="Lind M."/>
            <person name="Lindquist E."/>
            <person name="Lombard V."/>
            <person name="Lucas S."/>
            <person name="Lunden K."/>
            <person name="Morin E."/>
            <person name="Murat C."/>
            <person name="Park J."/>
            <person name="Raffaello T."/>
            <person name="Rouze P."/>
            <person name="Salamov A."/>
            <person name="Schmutz J."/>
            <person name="Solheim H."/>
            <person name="Stahlberg J."/>
            <person name="Velez H."/>
            <person name="de Vries R.P."/>
            <person name="Wiebenga A."/>
            <person name="Woodward S."/>
            <person name="Yakovlev I."/>
            <person name="Garbelotto M."/>
            <person name="Martin F."/>
            <person name="Grigoriev I.V."/>
            <person name="Stenlid J."/>
        </authorList>
    </citation>
    <scope>NUCLEOTIDE SEQUENCE [LARGE SCALE GENOMIC DNA]</scope>
    <source>
        <strain evidence="2 3">TC 32-1</strain>
    </source>
</reference>
<evidence type="ECO:0000313" key="3">
    <source>
        <dbReference type="Proteomes" id="UP000030671"/>
    </source>
</evidence>
<dbReference type="GeneID" id="20672244"/>
<dbReference type="GO" id="GO:0016787">
    <property type="term" value="F:hydrolase activity"/>
    <property type="evidence" value="ECO:0007669"/>
    <property type="project" value="UniProtKB-KW"/>
</dbReference>
<dbReference type="InterPro" id="IPR052974">
    <property type="entry name" value="GH79_Enzymes"/>
</dbReference>
<organism evidence="2 3">
    <name type="scientific">Heterobasidion irregulare (strain TC 32-1)</name>
    <dbReference type="NCBI Taxonomy" id="747525"/>
    <lineage>
        <taxon>Eukaryota</taxon>
        <taxon>Fungi</taxon>
        <taxon>Dikarya</taxon>
        <taxon>Basidiomycota</taxon>
        <taxon>Agaricomycotina</taxon>
        <taxon>Agaricomycetes</taxon>
        <taxon>Russulales</taxon>
        <taxon>Bondarzewiaceae</taxon>
        <taxon>Heterobasidion</taxon>
        <taxon>Heterobasidion annosum species complex</taxon>
    </lineage>
</organism>
<gene>
    <name evidence="2" type="ORF">HETIRDRAFT_38551</name>
</gene>
<sequence length="533" mass="57029">MEIPDFIKVLLLFTVRVLSTSSVLFASSVFVTTPTSAPASAPVISQSHVSFSIEQDRWVDWVGSGAQNKNQFFFNLLNNLKMITGEPARVRIGADSEDHTDFNSAIQFSDATFPPPSQVVPYPEAAQIVVGDNFYRLASLLPAGTQVIWGVNLGMNNLSAAYLEATALAQAFASPEMQQAGVALEAIEIGNEPDLYLRHGLRWYWNPAEYVKEWTAFATNVSLAVRNVLGFTVPFLGISCAESTHTDTGFSPQSMFKQGILNSDAGSLLTTVSQHHYSGSFCSGSNGILQDLMTKSSIRSNLTVFSTDIAAVHAQGLDYILGETNSYSCHGAPGVSNTAGAALWALDYALFASQIGISRVYFHHGVGNKYNFIQPITLNRSILDARPLPRPLPPHIQPAYYAAVIAAEAIGDSGATQVVELDVGSDHVSGYAFYDGGALARAVLINLRAYTGSAGERGSVNVVLKFDDIDTTTKMTVKRLNIPLANATAGITWGGQTYETADGSVSGDLSVTTVPAGLGVDVFDTEALLLTFL</sequence>